<evidence type="ECO:0000313" key="2">
    <source>
        <dbReference type="Proteomes" id="UP000831701"/>
    </source>
</evidence>
<protein>
    <submittedName>
        <fullName evidence="1">Uncharacterized protein</fullName>
    </submittedName>
</protein>
<organism evidence="1 2">
    <name type="scientific">Scortum barcoo</name>
    <name type="common">barcoo grunter</name>
    <dbReference type="NCBI Taxonomy" id="214431"/>
    <lineage>
        <taxon>Eukaryota</taxon>
        <taxon>Metazoa</taxon>
        <taxon>Chordata</taxon>
        <taxon>Craniata</taxon>
        <taxon>Vertebrata</taxon>
        <taxon>Euteleostomi</taxon>
        <taxon>Actinopterygii</taxon>
        <taxon>Neopterygii</taxon>
        <taxon>Teleostei</taxon>
        <taxon>Neoteleostei</taxon>
        <taxon>Acanthomorphata</taxon>
        <taxon>Eupercaria</taxon>
        <taxon>Centrarchiformes</taxon>
        <taxon>Terapontoidei</taxon>
        <taxon>Terapontidae</taxon>
        <taxon>Scortum</taxon>
    </lineage>
</organism>
<keyword evidence="2" id="KW-1185">Reference proteome</keyword>
<dbReference type="Proteomes" id="UP000831701">
    <property type="component" value="Chromosome 13"/>
</dbReference>
<dbReference type="EMBL" id="CM041543">
    <property type="protein sequence ID" value="KAI3363892.1"/>
    <property type="molecule type" value="Genomic_DNA"/>
</dbReference>
<accession>A0ACB8W9F8</accession>
<evidence type="ECO:0000313" key="1">
    <source>
        <dbReference type="EMBL" id="KAI3363892.1"/>
    </source>
</evidence>
<proteinExistence type="predicted"/>
<reference evidence="1" key="1">
    <citation type="submission" date="2022-04" db="EMBL/GenBank/DDBJ databases">
        <title>Jade perch genome.</title>
        <authorList>
            <person name="Chao B."/>
        </authorList>
    </citation>
    <scope>NUCLEOTIDE SEQUENCE</scope>
    <source>
        <strain evidence="1">CB-2022</strain>
    </source>
</reference>
<comment type="caution">
    <text evidence="1">The sequence shown here is derived from an EMBL/GenBank/DDBJ whole genome shotgun (WGS) entry which is preliminary data.</text>
</comment>
<name>A0ACB8W9F8_9TELE</name>
<sequence>MKYIKKKINKNLPPERSINLFYCLNELKDHSLVEKIQQYQSSGRLTRNYLSPAQWSALAFMLLSSENNLDVFNLKKFSASEEVLLRMLAVVKASKKTLVDHGGEQRLEPGMRKYACGLTLDLNTTQRYIKLSDNNRKMTAVNKKQPYPVTEERFDHCQVLCTNGLTDRCYWEVEWEGKVLIAVSYKGIRRRGGDADHSWFGKNHQSWSLQCSEDSYSVWHNKREEDLPVSSYSVSHRVAVYLDCPAGTLSFYKVSSGKLTHLYTFNSTFTEPLYPGFGFGHDSSATIFIKKESTFSFN</sequence>
<gene>
    <name evidence="1" type="ORF">L3Q82_001488</name>
</gene>